<feature type="domain" description="PUM-HD" evidence="7">
    <location>
        <begin position="651"/>
        <end position="991"/>
    </location>
</feature>
<feature type="compositionally biased region" description="Low complexity" evidence="6">
    <location>
        <begin position="575"/>
        <end position="595"/>
    </location>
</feature>
<evidence type="ECO:0000256" key="4">
    <source>
        <dbReference type="ARBA" id="ARBA00022884"/>
    </source>
</evidence>
<dbReference type="SMART" id="SM00025">
    <property type="entry name" value="Pumilio"/>
    <property type="match status" value="8"/>
</dbReference>
<feature type="compositionally biased region" description="Low complexity" evidence="6">
    <location>
        <begin position="471"/>
        <end position="485"/>
    </location>
</feature>
<dbReference type="CDD" id="cd07920">
    <property type="entry name" value="Pumilio"/>
    <property type="match status" value="1"/>
</dbReference>
<feature type="repeat" description="Pumilio" evidence="5">
    <location>
        <begin position="923"/>
        <end position="965"/>
    </location>
</feature>
<dbReference type="AlphaFoldDB" id="A0A2J8NLK5"/>
<dbReference type="PANTHER" id="PTHR12537:SF52">
    <property type="entry name" value="PUMILIO HOMOLOG 2"/>
    <property type="match status" value="1"/>
</dbReference>
<dbReference type="InterPro" id="IPR011989">
    <property type="entry name" value="ARM-like"/>
</dbReference>
<feature type="region of interest" description="Disordered" evidence="6">
    <location>
        <begin position="1"/>
        <end position="32"/>
    </location>
</feature>
<dbReference type="GO" id="GO:0061158">
    <property type="term" value="P:3'-UTR-mediated mRNA destabilization"/>
    <property type="evidence" value="ECO:0007669"/>
    <property type="project" value="UniProtKB-ARBA"/>
</dbReference>
<dbReference type="Proteomes" id="UP000236370">
    <property type="component" value="Unassembled WGS sequence"/>
</dbReference>
<keyword evidence="2" id="KW-0963">Cytoplasm</keyword>
<sequence>MSQPIMVQRRSGQGFHGNSEVNAILSPRSESGGLGVSMVEYVLSSSPADKLDSRFRKGNFGTRDAETDGPEKGDQKGKASPFEEDQNRDLKQGDDDDSKINGRGLPNGMDADCKDFNRTPGSRQASPTEVVERLGPNTNPSEGLGPLPNPTANKPLVEEFSNPETQNLDAMEQVGLESLQFDYPGNQVPMDSSGATVGLFDYNSQQQLFQRTNALTVQQLTAAQQQQYALAAAQQPHIAGVFSAGLAPAAFVPNPYIISAAPPGTDPYTAAGLAAAATLAGPAVVPPQYYGVPWGVYPANLFQQQAAAAANNTASQQAASQAQPGQQQVLRAGAGQRPLTPNQGQQGQQAESLAAAAAANPTLAFGQGLATGMPGYQVLAPTAYYDQTGALVVGPGARTGLGAPVRLMAPTPVLISSAAAQAAAAAAAGGTASSLTGSTNGLFRPIGTQPPQQQQQQQPSTNLQSNSFYGSSSLTNSSQSSSLFSHGPGQPGSTSLGFGSGNSLGAAIGSALSGFGSSVGSSASSSATRRESLSTSSDLYKRSSSSLAPIGQPFYNSLGFSSSPSPIGMPLPSQTPGHSLTPPPSLSSHGSSSSLHLGGLTNGSGRYISAAPGAEAKYRSASSTSSLFSSSSQLFPPSRLRYNRSDIMPSGRSRLLEDFRNNRFPNLQLRDLIGHIVEFSQDQHGSRFIQQKLERATPAERQMVFNEILQAAYQLMTDVFGNYVIQKFFEFGSLDQKLALATRIRGHVLPLALQMYGCRVIQKALESISSDQQSEMVKELDGHVLKCVKDQNGNHVVQKCIECVQPQSLQFIIDAFKGQVFVLSTHPYGCRVIQRILEHCTAEQTLPILEELHQHTEQLVQDQYGNYVIQHVLEHGRPEDKSKIVSEIRGKVLALSQHKFASNVVEKCVTHASRAERALLIDEVCCQNDGPHSALYTMMKDQYANYVVQKMIDMAEPAQRKIIMHKIRPHITTLRKYTYGKHILAKLEKYYLKNSPDLGPIGGPPNGML</sequence>
<evidence type="ECO:0000259" key="7">
    <source>
        <dbReference type="PROSITE" id="PS50303"/>
    </source>
</evidence>
<feature type="repeat" description="Pumilio" evidence="5">
    <location>
        <begin position="815"/>
        <end position="850"/>
    </location>
</feature>
<feature type="repeat" description="Pumilio" evidence="5">
    <location>
        <begin position="707"/>
        <end position="742"/>
    </location>
</feature>
<feature type="repeat" description="Pumilio" evidence="5">
    <location>
        <begin position="779"/>
        <end position="814"/>
    </location>
</feature>
<dbReference type="InterPro" id="IPR033133">
    <property type="entry name" value="PUM-HD"/>
</dbReference>
<dbReference type="FunFam" id="1.25.10.10:FF:000004">
    <property type="entry name" value="Pumilio homolog 1 isoform 2"/>
    <property type="match status" value="1"/>
</dbReference>
<feature type="compositionally biased region" description="Basic and acidic residues" evidence="6">
    <location>
        <begin position="63"/>
        <end position="77"/>
    </location>
</feature>
<comment type="caution">
    <text evidence="8">The sequence shown here is derived from an EMBL/GenBank/DDBJ whole genome shotgun (WGS) entry which is preliminary data.</text>
</comment>
<dbReference type="GO" id="GO:0051983">
    <property type="term" value="P:regulation of chromosome segregation"/>
    <property type="evidence" value="ECO:0007669"/>
    <property type="project" value="UniProtKB-ARBA"/>
</dbReference>
<dbReference type="GO" id="GO:2000637">
    <property type="term" value="P:positive regulation of miRNA-mediated gene silencing"/>
    <property type="evidence" value="ECO:0007669"/>
    <property type="project" value="UniProtKB-ARBA"/>
</dbReference>
<accession>A0A2J8NLK5</accession>
<dbReference type="InterPro" id="IPR016024">
    <property type="entry name" value="ARM-type_fold"/>
</dbReference>
<dbReference type="GO" id="GO:1900246">
    <property type="term" value="P:positive regulation of RIG-I signaling pathway"/>
    <property type="evidence" value="ECO:0007669"/>
    <property type="project" value="UniProtKB-ARBA"/>
</dbReference>
<evidence type="ECO:0000256" key="1">
    <source>
        <dbReference type="ARBA" id="ARBA00004463"/>
    </source>
</evidence>
<dbReference type="Gene3D" id="1.25.10.10">
    <property type="entry name" value="Leucine-rich Repeat Variant"/>
    <property type="match status" value="1"/>
</dbReference>
<dbReference type="GO" id="GO:0003730">
    <property type="term" value="F:mRNA 3'-UTR binding"/>
    <property type="evidence" value="ECO:0007669"/>
    <property type="project" value="UniProtKB-ARBA"/>
</dbReference>
<dbReference type="InterPro" id="IPR033712">
    <property type="entry name" value="Pumilio_RNA-bd"/>
</dbReference>
<dbReference type="InterPro" id="IPR001313">
    <property type="entry name" value="Pumilio_RNA-bd_rpt"/>
</dbReference>
<comment type="subcellular location">
    <subcellularLocation>
        <location evidence="1">Cytoplasmic granule</location>
    </subcellularLocation>
</comment>
<evidence type="ECO:0000313" key="8">
    <source>
        <dbReference type="EMBL" id="PNI72642.1"/>
    </source>
</evidence>
<evidence type="ECO:0000256" key="5">
    <source>
        <dbReference type="PROSITE-ProRule" id="PRU00317"/>
    </source>
</evidence>
<dbReference type="PROSITE" id="PS50302">
    <property type="entry name" value="PUM"/>
    <property type="match status" value="8"/>
</dbReference>
<feature type="compositionally biased region" description="Polar residues" evidence="6">
    <location>
        <begin position="460"/>
        <end position="470"/>
    </location>
</feature>
<protein>
    <submittedName>
        <fullName evidence="8">PUM2 isoform 3</fullName>
    </submittedName>
</protein>
<feature type="repeat" description="Pumilio" evidence="5">
    <location>
        <begin position="851"/>
        <end position="886"/>
    </location>
</feature>
<dbReference type="PANTHER" id="PTHR12537">
    <property type="entry name" value="RNA BINDING PROTEIN PUMILIO-RELATED"/>
    <property type="match status" value="1"/>
</dbReference>
<feature type="region of interest" description="Disordered" evidence="6">
    <location>
        <begin position="45"/>
        <end position="148"/>
    </location>
</feature>
<feature type="region of interest" description="Disordered" evidence="6">
    <location>
        <begin position="565"/>
        <end position="595"/>
    </location>
</feature>
<proteinExistence type="predicted"/>
<dbReference type="Pfam" id="PF00806">
    <property type="entry name" value="PUF"/>
    <property type="match status" value="8"/>
</dbReference>
<feature type="compositionally biased region" description="Low complexity" evidence="6">
    <location>
        <begin position="449"/>
        <end position="459"/>
    </location>
</feature>
<keyword evidence="4" id="KW-0694">RNA-binding</keyword>
<feature type="repeat" description="Pumilio" evidence="5">
    <location>
        <begin position="671"/>
        <end position="706"/>
    </location>
</feature>
<dbReference type="EMBL" id="NBAG03000227">
    <property type="protein sequence ID" value="PNI72642.1"/>
    <property type="molecule type" value="Genomic_DNA"/>
</dbReference>
<feature type="repeat" description="Pumilio" evidence="5">
    <location>
        <begin position="887"/>
        <end position="922"/>
    </location>
</feature>
<feature type="repeat" description="Pumilio" evidence="5">
    <location>
        <begin position="743"/>
        <end position="778"/>
    </location>
</feature>
<dbReference type="SUPFAM" id="SSF48371">
    <property type="entry name" value="ARM repeat"/>
    <property type="match status" value="1"/>
</dbReference>
<dbReference type="PROSITE" id="PS50303">
    <property type="entry name" value="PUM_HD"/>
    <property type="match status" value="1"/>
</dbReference>
<feature type="region of interest" description="Disordered" evidence="6">
    <location>
        <begin position="437"/>
        <end position="498"/>
    </location>
</feature>
<keyword evidence="3" id="KW-0677">Repeat</keyword>
<organism evidence="8 9">
    <name type="scientific">Pan troglodytes</name>
    <name type="common">Chimpanzee</name>
    <dbReference type="NCBI Taxonomy" id="9598"/>
    <lineage>
        <taxon>Eukaryota</taxon>
        <taxon>Metazoa</taxon>
        <taxon>Chordata</taxon>
        <taxon>Craniata</taxon>
        <taxon>Vertebrata</taxon>
        <taxon>Euteleostomi</taxon>
        <taxon>Mammalia</taxon>
        <taxon>Eutheria</taxon>
        <taxon>Euarchontoglires</taxon>
        <taxon>Primates</taxon>
        <taxon>Haplorrhini</taxon>
        <taxon>Catarrhini</taxon>
        <taxon>Hominidae</taxon>
        <taxon>Pan</taxon>
    </lineage>
</organism>
<reference evidence="8 9" key="1">
    <citation type="submission" date="2017-12" db="EMBL/GenBank/DDBJ databases">
        <title>High-resolution comparative analysis of great ape genomes.</title>
        <authorList>
            <person name="Pollen A."/>
            <person name="Hastie A."/>
            <person name="Hormozdiari F."/>
            <person name="Dougherty M."/>
            <person name="Liu R."/>
            <person name="Chaisson M."/>
            <person name="Hoppe E."/>
            <person name="Hill C."/>
            <person name="Pang A."/>
            <person name="Hillier L."/>
            <person name="Baker C."/>
            <person name="Armstrong J."/>
            <person name="Shendure J."/>
            <person name="Paten B."/>
            <person name="Wilson R."/>
            <person name="Chao H."/>
            <person name="Schneider V."/>
            <person name="Ventura M."/>
            <person name="Kronenberg Z."/>
            <person name="Murali S."/>
            <person name="Gordon D."/>
            <person name="Cantsilieris S."/>
            <person name="Munson K."/>
            <person name="Nelson B."/>
            <person name="Raja A."/>
            <person name="Underwood J."/>
            <person name="Diekhans M."/>
            <person name="Fiddes I."/>
            <person name="Haussler D."/>
            <person name="Eichler E."/>
        </authorList>
    </citation>
    <scope>NUCLEOTIDE SEQUENCE [LARGE SCALE GENOMIC DNA]</scope>
    <source>
        <strain evidence="8">Yerkes chimp pedigree #C0471</strain>
    </source>
</reference>
<evidence type="ECO:0000256" key="2">
    <source>
        <dbReference type="ARBA" id="ARBA00022490"/>
    </source>
</evidence>
<evidence type="ECO:0000313" key="9">
    <source>
        <dbReference type="Proteomes" id="UP000236370"/>
    </source>
</evidence>
<gene>
    <name evidence="8" type="ORF">CK820_G0009680</name>
</gene>
<name>A0A2J8NLK5_PANTR</name>
<dbReference type="GO" id="GO:0035198">
    <property type="term" value="F:miRNA binding"/>
    <property type="evidence" value="ECO:0007669"/>
    <property type="project" value="UniProtKB-ARBA"/>
</dbReference>
<evidence type="ECO:0000256" key="3">
    <source>
        <dbReference type="ARBA" id="ARBA00022737"/>
    </source>
</evidence>
<evidence type="ECO:0000256" key="6">
    <source>
        <dbReference type="SAM" id="MobiDB-lite"/>
    </source>
</evidence>